<evidence type="ECO:0000313" key="1">
    <source>
        <dbReference type="EMBL" id="CAH1272401.1"/>
    </source>
</evidence>
<proteinExistence type="predicted"/>
<accession>A0A8K0ABT4</accession>
<dbReference type="AlphaFoldDB" id="A0A8K0ABT4"/>
<organism evidence="1 2">
    <name type="scientific">Branchiostoma lanceolatum</name>
    <name type="common">Common lancelet</name>
    <name type="synonym">Amphioxus lanceolatum</name>
    <dbReference type="NCBI Taxonomy" id="7740"/>
    <lineage>
        <taxon>Eukaryota</taxon>
        <taxon>Metazoa</taxon>
        <taxon>Chordata</taxon>
        <taxon>Cephalochordata</taxon>
        <taxon>Leptocardii</taxon>
        <taxon>Amphioxiformes</taxon>
        <taxon>Branchiostomatidae</taxon>
        <taxon>Branchiostoma</taxon>
    </lineage>
</organism>
<name>A0A8K0ABT4_BRALA</name>
<protein>
    <submittedName>
        <fullName evidence="1">Hypp4846 protein</fullName>
    </submittedName>
</protein>
<keyword evidence="2" id="KW-1185">Reference proteome</keyword>
<gene>
    <name evidence="1" type="primary">Hypp4846</name>
    <name evidence="1" type="ORF">BLAG_LOCUS24052</name>
</gene>
<sequence>MVQILLSGVGDSLRITRMGARRTAISYQPYGDLHHSPGRETWRIPVLHQPTKGDTRQKRVEKVQAELCA</sequence>
<dbReference type="EMBL" id="OV696693">
    <property type="protein sequence ID" value="CAH1272401.1"/>
    <property type="molecule type" value="Genomic_DNA"/>
</dbReference>
<reference evidence="1" key="1">
    <citation type="submission" date="2022-01" db="EMBL/GenBank/DDBJ databases">
        <authorList>
            <person name="Braso-Vives M."/>
        </authorList>
    </citation>
    <scope>NUCLEOTIDE SEQUENCE</scope>
</reference>
<dbReference type="Proteomes" id="UP000838412">
    <property type="component" value="Chromosome 8"/>
</dbReference>
<evidence type="ECO:0000313" key="2">
    <source>
        <dbReference type="Proteomes" id="UP000838412"/>
    </source>
</evidence>